<evidence type="ECO:0000313" key="3">
    <source>
        <dbReference type="Proteomes" id="UP000502433"/>
    </source>
</evidence>
<name>A0A6H2C1D1_DOLFA</name>
<sequence length="107" mass="11796">MFTDDKNDCIKNWAIAVTIFLFLIAVAVTIYFISMILITNRTELLKNKYEYIVESLKVLGLFISGGAVIVNVYFAGRRAEAMEETAKATNKNAGAANRNAEAASILI</sequence>
<gene>
    <name evidence="2" type="ORF">HGD76_14735</name>
</gene>
<feature type="transmembrane region" description="Helical" evidence="1">
    <location>
        <begin position="12"/>
        <end position="38"/>
    </location>
</feature>
<keyword evidence="1" id="KW-1133">Transmembrane helix</keyword>
<dbReference type="RefSeq" id="WP_168696236.1">
    <property type="nucleotide sequence ID" value="NZ_CP051206.1"/>
</dbReference>
<reference evidence="2 3" key="2">
    <citation type="submission" date="2020-04" db="EMBL/GenBank/DDBJ databases">
        <authorList>
            <person name="Fomenkov A."/>
            <person name="Anton B.P."/>
            <person name="Roberts R.J."/>
        </authorList>
    </citation>
    <scope>NUCLEOTIDE SEQUENCE [LARGE SCALE GENOMIC DNA]</scope>
    <source>
        <strain evidence="2 3">CCAP 1403/13f</strain>
    </source>
</reference>
<dbReference type="AlphaFoldDB" id="A0A6H2C1D1"/>
<dbReference type="KEGG" id="dfs:HGD76_14735"/>
<evidence type="ECO:0000256" key="1">
    <source>
        <dbReference type="SAM" id="Phobius"/>
    </source>
</evidence>
<proteinExistence type="predicted"/>
<keyword evidence="1" id="KW-0812">Transmembrane</keyword>
<reference evidence="2 3" key="1">
    <citation type="submission" date="2020-04" db="EMBL/GenBank/DDBJ databases">
        <title>Genome-Wide Identification of 5-Methylcytosine Sites in Bacterial Genomes By High-Throughput Sequencing of MspJI Restriction Fragments.</title>
        <authorList>
            <person name="Wu V."/>
        </authorList>
    </citation>
    <scope>NUCLEOTIDE SEQUENCE [LARGE SCALE GENOMIC DNA]</scope>
    <source>
        <strain evidence="2 3">CCAP 1403/13f</strain>
    </source>
</reference>
<accession>A0A6H2C1D1</accession>
<protein>
    <submittedName>
        <fullName evidence="2">Uncharacterized protein</fullName>
    </submittedName>
</protein>
<organism evidence="2 3">
    <name type="scientific">Dolichospermum flos-aquae CCAP 1403/13F</name>
    <dbReference type="NCBI Taxonomy" id="315271"/>
    <lineage>
        <taxon>Bacteria</taxon>
        <taxon>Bacillati</taxon>
        <taxon>Cyanobacteriota</taxon>
        <taxon>Cyanophyceae</taxon>
        <taxon>Nostocales</taxon>
        <taxon>Aphanizomenonaceae</taxon>
        <taxon>Dolichospermum</taxon>
    </lineage>
</organism>
<feature type="transmembrane region" description="Helical" evidence="1">
    <location>
        <begin position="58"/>
        <end position="76"/>
    </location>
</feature>
<keyword evidence="1" id="KW-0472">Membrane</keyword>
<dbReference type="EMBL" id="CP051206">
    <property type="protein sequence ID" value="QJB45243.1"/>
    <property type="molecule type" value="Genomic_DNA"/>
</dbReference>
<dbReference type="Proteomes" id="UP000502433">
    <property type="component" value="Chromosome"/>
</dbReference>
<evidence type="ECO:0000313" key="2">
    <source>
        <dbReference type="EMBL" id="QJB45243.1"/>
    </source>
</evidence>